<name>A0A9P5PX29_9AGAR</name>
<keyword evidence="3" id="KW-1185">Reference proteome</keyword>
<feature type="region of interest" description="Disordered" evidence="1">
    <location>
        <begin position="1"/>
        <end position="24"/>
    </location>
</feature>
<comment type="caution">
    <text evidence="2">The sequence shown here is derived from an EMBL/GenBank/DDBJ whole genome shotgun (WGS) entry which is preliminary data.</text>
</comment>
<organism evidence="2 3">
    <name type="scientific">Rhodocollybia butyracea</name>
    <dbReference type="NCBI Taxonomy" id="206335"/>
    <lineage>
        <taxon>Eukaryota</taxon>
        <taxon>Fungi</taxon>
        <taxon>Dikarya</taxon>
        <taxon>Basidiomycota</taxon>
        <taxon>Agaricomycotina</taxon>
        <taxon>Agaricomycetes</taxon>
        <taxon>Agaricomycetidae</taxon>
        <taxon>Agaricales</taxon>
        <taxon>Marasmiineae</taxon>
        <taxon>Omphalotaceae</taxon>
        <taxon>Rhodocollybia</taxon>
    </lineage>
</organism>
<protein>
    <submittedName>
        <fullName evidence="2">Uncharacterized protein</fullName>
    </submittedName>
</protein>
<accession>A0A9P5PX29</accession>
<dbReference type="EMBL" id="JADNRY010000036">
    <property type="protein sequence ID" value="KAF9070991.1"/>
    <property type="molecule type" value="Genomic_DNA"/>
</dbReference>
<feature type="region of interest" description="Disordered" evidence="1">
    <location>
        <begin position="43"/>
        <end position="116"/>
    </location>
</feature>
<evidence type="ECO:0000313" key="3">
    <source>
        <dbReference type="Proteomes" id="UP000772434"/>
    </source>
</evidence>
<dbReference type="Proteomes" id="UP000772434">
    <property type="component" value="Unassembled WGS sequence"/>
</dbReference>
<dbReference type="AlphaFoldDB" id="A0A9P5PX29"/>
<reference evidence="2" key="1">
    <citation type="submission" date="2020-11" db="EMBL/GenBank/DDBJ databases">
        <authorList>
            <consortium name="DOE Joint Genome Institute"/>
            <person name="Ahrendt S."/>
            <person name="Riley R."/>
            <person name="Andreopoulos W."/>
            <person name="Labutti K."/>
            <person name="Pangilinan J."/>
            <person name="Ruiz-Duenas F.J."/>
            <person name="Barrasa J.M."/>
            <person name="Sanchez-Garcia M."/>
            <person name="Camarero S."/>
            <person name="Miyauchi S."/>
            <person name="Serrano A."/>
            <person name="Linde D."/>
            <person name="Babiker R."/>
            <person name="Drula E."/>
            <person name="Ayuso-Fernandez I."/>
            <person name="Pacheco R."/>
            <person name="Padilla G."/>
            <person name="Ferreira P."/>
            <person name="Barriuso J."/>
            <person name="Kellner H."/>
            <person name="Castanera R."/>
            <person name="Alfaro M."/>
            <person name="Ramirez L."/>
            <person name="Pisabarro A.G."/>
            <person name="Kuo A."/>
            <person name="Tritt A."/>
            <person name="Lipzen A."/>
            <person name="He G."/>
            <person name="Yan M."/>
            <person name="Ng V."/>
            <person name="Cullen D."/>
            <person name="Martin F."/>
            <person name="Rosso M.-N."/>
            <person name="Henrissat B."/>
            <person name="Hibbett D."/>
            <person name="Martinez A.T."/>
            <person name="Grigoriev I.V."/>
        </authorList>
    </citation>
    <scope>NUCLEOTIDE SEQUENCE</scope>
    <source>
        <strain evidence="2">AH 40177</strain>
    </source>
</reference>
<evidence type="ECO:0000313" key="2">
    <source>
        <dbReference type="EMBL" id="KAF9070991.1"/>
    </source>
</evidence>
<sequence>MRGMDKLSAAKNAKTRGAKARALNGGVRRTKVLESVTILVRPGRRAAKRTHAAAEPVEPPHPPASTGLDEDEEPVERAHSPTPTGMDGEPGVPAESTIANQEQFAVHRRPPGLNSV</sequence>
<proteinExistence type="predicted"/>
<evidence type="ECO:0000256" key="1">
    <source>
        <dbReference type="SAM" id="MobiDB-lite"/>
    </source>
</evidence>
<gene>
    <name evidence="2" type="ORF">BDP27DRAFT_1419521</name>
</gene>